<dbReference type="EMBL" id="CAICTM010001431">
    <property type="protein sequence ID" value="CAB9523576.1"/>
    <property type="molecule type" value="Genomic_DNA"/>
</dbReference>
<comment type="caution">
    <text evidence="1">The sequence shown here is derived from an EMBL/GenBank/DDBJ whole genome shotgun (WGS) entry which is preliminary data.</text>
</comment>
<dbReference type="Proteomes" id="UP001153069">
    <property type="component" value="Unassembled WGS sequence"/>
</dbReference>
<dbReference type="AlphaFoldDB" id="A0A9N8EQD0"/>
<sequence length="362" mass="40741">MSGEKRLLEDCSLEELEQEMKRRRLQEANKNTVVVATCTTAAPSATPVGRKTAHDILKRNCFLEKEKRKTRGEYFPVHLAISLLRQHPMLVAKPFNGDSVFPYFLRAGAPLSVMQEVCSMWKAHAPTPSSSRYNGWLGSFNFSPNPIADFCLFGQGDTGVVRLLVEEFSSLFFECPDHDDYYPIELFLDRCGSRDVADDFEAEPSPAFPQAKQILESMLKHGPKSDTHSEYYDEFFVKALTDGFGKVWSPFMVKALVNLCGVDSLVFEEDDWTMGTLLSATTILSKLKTLRFIHGSMSMDVHVFIATLNHLHCCPNDLLLEDLELLIPAGFPEDQEGKNLMVAAVQSCRELKKPLSVPPHRL</sequence>
<name>A0A9N8EQD0_9STRA</name>
<proteinExistence type="predicted"/>
<evidence type="ECO:0000313" key="2">
    <source>
        <dbReference type="Proteomes" id="UP001153069"/>
    </source>
</evidence>
<evidence type="ECO:0000313" key="1">
    <source>
        <dbReference type="EMBL" id="CAB9523576.1"/>
    </source>
</evidence>
<accession>A0A9N8EQD0</accession>
<keyword evidence="2" id="KW-1185">Reference proteome</keyword>
<gene>
    <name evidence="1" type="ORF">SEMRO_1433_G272210.1</name>
</gene>
<reference evidence="1" key="1">
    <citation type="submission" date="2020-06" db="EMBL/GenBank/DDBJ databases">
        <authorList>
            <consortium name="Plant Systems Biology data submission"/>
        </authorList>
    </citation>
    <scope>NUCLEOTIDE SEQUENCE</scope>
    <source>
        <strain evidence="1">D6</strain>
    </source>
</reference>
<protein>
    <submittedName>
        <fullName evidence="1">Uncharacterized protein</fullName>
    </submittedName>
</protein>
<organism evidence="1 2">
    <name type="scientific">Seminavis robusta</name>
    <dbReference type="NCBI Taxonomy" id="568900"/>
    <lineage>
        <taxon>Eukaryota</taxon>
        <taxon>Sar</taxon>
        <taxon>Stramenopiles</taxon>
        <taxon>Ochrophyta</taxon>
        <taxon>Bacillariophyta</taxon>
        <taxon>Bacillariophyceae</taxon>
        <taxon>Bacillariophycidae</taxon>
        <taxon>Naviculales</taxon>
        <taxon>Naviculaceae</taxon>
        <taxon>Seminavis</taxon>
    </lineage>
</organism>